<evidence type="ECO:0000313" key="1">
    <source>
        <dbReference type="EMBL" id="CAG8641552.1"/>
    </source>
</evidence>
<dbReference type="Proteomes" id="UP000789375">
    <property type="component" value="Unassembled WGS sequence"/>
</dbReference>
<proteinExistence type="predicted"/>
<keyword evidence="2" id="KW-1185">Reference proteome</keyword>
<evidence type="ECO:0000313" key="2">
    <source>
        <dbReference type="Proteomes" id="UP000789375"/>
    </source>
</evidence>
<dbReference type="AlphaFoldDB" id="A0A9N9H1B3"/>
<protein>
    <submittedName>
        <fullName evidence="1">12738_t:CDS:1</fullName>
    </submittedName>
</protein>
<accession>A0A9N9H1B3</accession>
<organism evidence="1 2">
    <name type="scientific">Funneliformis mosseae</name>
    <name type="common">Endomycorrhizal fungus</name>
    <name type="synonym">Glomus mosseae</name>
    <dbReference type="NCBI Taxonomy" id="27381"/>
    <lineage>
        <taxon>Eukaryota</taxon>
        <taxon>Fungi</taxon>
        <taxon>Fungi incertae sedis</taxon>
        <taxon>Mucoromycota</taxon>
        <taxon>Glomeromycotina</taxon>
        <taxon>Glomeromycetes</taxon>
        <taxon>Glomerales</taxon>
        <taxon>Glomeraceae</taxon>
        <taxon>Funneliformis</taxon>
    </lineage>
</organism>
<comment type="caution">
    <text evidence="1">The sequence shown here is derived from an EMBL/GenBank/DDBJ whole genome shotgun (WGS) entry which is preliminary data.</text>
</comment>
<reference evidence="1" key="1">
    <citation type="submission" date="2021-06" db="EMBL/GenBank/DDBJ databases">
        <authorList>
            <person name="Kallberg Y."/>
            <person name="Tangrot J."/>
            <person name="Rosling A."/>
        </authorList>
    </citation>
    <scope>NUCLEOTIDE SEQUENCE</scope>
    <source>
        <strain evidence="1">87-6 pot B 2015</strain>
    </source>
</reference>
<name>A0A9N9H1B3_FUNMO</name>
<gene>
    <name evidence="1" type="ORF">FMOSSE_LOCUS11014</name>
</gene>
<dbReference type="EMBL" id="CAJVPP010003992">
    <property type="protein sequence ID" value="CAG8641552.1"/>
    <property type="molecule type" value="Genomic_DNA"/>
</dbReference>
<sequence>MTTTHKHNNKPSQKEKRLSDKLLDERKCIQEEDLLKEKNVAVIKLTLPKLLFWFTAGKEDYPNTAGARRGVSGYCCTRGVSGYCCARGISQVLLGKRSIWVLLDKRTAWILLGKSSARPADDGLEPTAL</sequence>